<dbReference type="EMBL" id="CP168151">
    <property type="protein sequence ID" value="XFD39216.1"/>
    <property type="molecule type" value="Genomic_DNA"/>
</dbReference>
<evidence type="ECO:0000313" key="1">
    <source>
        <dbReference type="EMBL" id="XFD39216.1"/>
    </source>
</evidence>
<accession>A0ACD5DDJ0</accession>
<organism evidence="1 2">
    <name type="scientific">Lentilactobacillus terminaliae</name>
    <dbReference type="NCBI Taxonomy" id="3003483"/>
    <lineage>
        <taxon>Bacteria</taxon>
        <taxon>Bacillati</taxon>
        <taxon>Bacillota</taxon>
        <taxon>Bacilli</taxon>
        <taxon>Lactobacillales</taxon>
        <taxon>Lactobacillaceae</taxon>
        <taxon>Lentilactobacillus</taxon>
    </lineage>
</organism>
<sequence>MPLTSDDGYFVPDEADVRASIVKVAQGNMGTDIDTSAGSPLGQMITAWASMLYDVELHAQDVYDSAFTDLATGISLDRKGSNVGIQRNLAQPAQVNMHIIGQSGYLVDEGTEFLTDNGDSFKTSEDVQIGDDGTVDVIAYSDDAASYTNVDANTIVNQSNPVDEITSINNPEAAYGGVDLETDFDFRQRIKANNKSRPGPTDEGLQTAILNVPGVTGVSLQDNRTNQVDQYGNPAFSMHFFVSGGNPQEVGQAIADNLAGGAMTVGSQEYHYDILGSDVEIHFDSAETVPIKFKITLTASGGYNEDAIKQAVGDFLDDFDMGKTIILNRLYQYIYDLIGVEEITDIEASTDGVNYSTSNIQLKQNQLGSTSDDAIEVIVNE</sequence>
<evidence type="ECO:0000313" key="2">
    <source>
        <dbReference type="Proteomes" id="UP001149860"/>
    </source>
</evidence>
<protein>
    <submittedName>
        <fullName evidence="1">Baseplate J/gp47 family protein</fullName>
    </submittedName>
</protein>
<reference evidence="1" key="1">
    <citation type="submission" date="2024-08" db="EMBL/GenBank/DDBJ databases">
        <title>Lentilactobacillus sp. nov., isolated from tree bark.</title>
        <authorList>
            <person name="Phuengjayaem S."/>
            <person name="Tanasupawat S."/>
        </authorList>
    </citation>
    <scope>NUCLEOTIDE SEQUENCE</scope>
    <source>
        <strain evidence="1">SPB1-3</strain>
    </source>
</reference>
<keyword evidence="2" id="KW-1185">Reference proteome</keyword>
<name>A0ACD5DDJ0_9LACO</name>
<gene>
    <name evidence="1" type="ORF">O0236_007200</name>
</gene>
<dbReference type="Proteomes" id="UP001149860">
    <property type="component" value="Chromosome"/>
</dbReference>
<proteinExistence type="predicted"/>